<organism evidence="5 6">
    <name type="scientific">Variovorax gossypii</name>
    <dbReference type="NCBI Taxonomy" id="1679495"/>
    <lineage>
        <taxon>Bacteria</taxon>
        <taxon>Pseudomonadati</taxon>
        <taxon>Pseudomonadota</taxon>
        <taxon>Betaproteobacteria</taxon>
        <taxon>Burkholderiales</taxon>
        <taxon>Comamonadaceae</taxon>
        <taxon>Variovorax</taxon>
    </lineage>
</organism>
<dbReference type="PANTHER" id="PTHR30024">
    <property type="entry name" value="ALIPHATIC SULFONATES-BINDING PROTEIN-RELATED"/>
    <property type="match status" value="1"/>
</dbReference>
<protein>
    <submittedName>
        <fullName evidence="5">ABC transporter substrate-binding protein</fullName>
    </submittedName>
</protein>
<dbReference type="SUPFAM" id="SSF53850">
    <property type="entry name" value="Periplasmic binding protein-like II"/>
    <property type="match status" value="1"/>
</dbReference>
<comment type="caution">
    <text evidence="5">The sequence shown here is derived from an EMBL/GenBank/DDBJ whole genome shotgun (WGS) entry which is preliminary data.</text>
</comment>
<evidence type="ECO:0000313" key="6">
    <source>
        <dbReference type="Proteomes" id="UP000267418"/>
    </source>
</evidence>
<dbReference type="PANTHER" id="PTHR30024:SF47">
    <property type="entry name" value="TAURINE-BINDING PERIPLASMIC PROTEIN"/>
    <property type="match status" value="1"/>
</dbReference>
<evidence type="ECO:0000313" key="5">
    <source>
        <dbReference type="EMBL" id="RTQ36630.1"/>
    </source>
</evidence>
<dbReference type="GO" id="GO:0042597">
    <property type="term" value="C:periplasmic space"/>
    <property type="evidence" value="ECO:0007669"/>
    <property type="project" value="UniProtKB-SubCell"/>
</dbReference>
<dbReference type="Pfam" id="PF09084">
    <property type="entry name" value="NMT1"/>
    <property type="match status" value="1"/>
</dbReference>
<evidence type="ECO:0000256" key="3">
    <source>
        <dbReference type="ARBA" id="ARBA00022729"/>
    </source>
</evidence>
<evidence type="ECO:0000256" key="2">
    <source>
        <dbReference type="ARBA" id="ARBA00010742"/>
    </source>
</evidence>
<dbReference type="InterPro" id="IPR015168">
    <property type="entry name" value="SsuA/THI5"/>
</dbReference>
<dbReference type="AlphaFoldDB" id="A0A3S0JYP8"/>
<evidence type="ECO:0000256" key="1">
    <source>
        <dbReference type="ARBA" id="ARBA00004418"/>
    </source>
</evidence>
<comment type="similarity">
    <text evidence="2">Belongs to the bacterial solute-binding protein SsuA/TauA family.</text>
</comment>
<dbReference type="RefSeq" id="WP_126468608.1">
    <property type="nucleotide sequence ID" value="NZ_RXOE01000001.1"/>
</dbReference>
<evidence type="ECO:0000259" key="4">
    <source>
        <dbReference type="Pfam" id="PF09084"/>
    </source>
</evidence>
<dbReference type="Gene3D" id="3.40.190.10">
    <property type="entry name" value="Periplasmic binding protein-like II"/>
    <property type="match status" value="2"/>
</dbReference>
<feature type="domain" description="SsuA/THI5-like" evidence="4">
    <location>
        <begin position="49"/>
        <end position="251"/>
    </location>
</feature>
<proteinExistence type="inferred from homology"/>
<keyword evidence="3" id="KW-0732">Signal</keyword>
<name>A0A3S0JYP8_9BURK</name>
<sequence length="337" mass="35773">MTRSHSIDRRQFGLGLAGLALGSSAWAQQAGAEKIVVAESQGFSWAIPYLVSSKNYWKNHGIEATTLQFTSGRLAFDAAVAGKAQFATSTDSVVGLAGANGVPAVIVAEFSRLSSGMVVAARTDRGIQTGAQLKGKRVATTIGTSGHYFLSRFLSLHGLALKDVTLVNLRGPDAVTAVTRGDIDAFAWGWDSGQKAVADSGGKVRLLDDTGLEKVFLSHYVLTASEALVQGKPKLVEAAVRSLLDAEKFYRAQTTDAIALVAERTKATVEVTKAGLDTVSVGVRLDNRLLDDLVLNAQWAIEAGLATQPKEDLRTLYRKLIYADALKAAAPERVTLG</sequence>
<dbReference type="Proteomes" id="UP000267418">
    <property type="component" value="Unassembled WGS sequence"/>
</dbReference>
<dbReference type="OrthoDB" id="286202at2"/>
<reference evidence="5 6" key="1">
    <citation type="submission" date="2018-12" db="EMBL/GenBank/DDBJ databases">
        <title>The genome of Variovorax gossypii DSM 100435.</title>
        <authorList>
            <person name="Gao J."/>
            <person name="Sun J."/>
        </authorList>
    </citation>
    <scope>NUCLEOTIDE SEQUENCE [LARGE SCALE GENOMIC DNA]</scope>
    <source>
        <strain evidence="5 6">DSM 100435</strain>
    </source>
</reference>
<gene>
    <name evidence="5" type="ORF">EJP69_02485</name>
</gene>
<dbReference type="EMBL" id="RXOE01000001">
    <property type="protein sequence ID" value="RTQ36630.1"/>
    <property type="molecule type" value="Genomic_DNA"/>
</dbReference>
<dbReference type="CDD" id="cd01008">
    <property type="entry name" value="PBP2_NrtA_SsuA_CpmA_like"/>
    <property type="match status" value="1"/>
</dbReference>
<keyword evidence="6" id="KW-1185">Reference proteome</keyword>
<dbReference type="PROSITE" id="PS51318">
    <property type="entry name" value="TAT"/>
    <property type="match status" value="1"/>
</dbReference>
<accession>A0A3S0JYP8</accession>
<comment type="subcellular location">
    <subcellularLocation>
        <location evidence="1">Periplasm</location>
    </subcellularLocation>
</comment>
<dbReference type="InterPro" id="IPR006311">
    <property type="entry name" value="TAT_signal"/>
</dbReference>